<evidence type="ECO:0000313" key="5">
    <source>
        <dbReference type="EMBL" id="GAA4623698.1"/>
    </source>
</evidence>
<dbReference type="InterPro" id="IPR008397">
    <property type="entry name" value="Alginate_lyase_dom"/>
</dbReference>
<gene>
    <name evidence="5" type="ORF">GCM10023196_020920</name>
</gene>
<dbReference type="InterPro" id="IPR008929">
    <property type="entry name" value="Chondroitin_lyas"/>
</dbReference>
<dbReference type="Gene3D" id="1.50.10.100">
    <property type="entry name" value="Chondroitin AC/alginate lyase"/>
    <property type="match status" value="1"/>
</dbReference>
<comment type="caution">
    <text evidence="5">The sequence shown here is derived from an EMBL/GenBank/DDBJ whole genome shotgun (WGS) entry which is preliminary data.</text>
</comment>
<dbReference type="SUPFAM" id="SSF48230">
    <property type="entry name" value="Chondroitin AC/alginate lyase"/>
    <property type="match status" value="1"/>
</dbReference>
<name>A0ABP8U7L6_9ACTN</name>
<evidence type="ECO:0000256" key="3">
    <source>
        <dbReference type="SAM" id="SignalP"/>
    </source>
</evidence>
<protein>
    <submittedName>
        <fullName evidence="5">Alginate lyase family protein</fullName>
    </submittedName>
</protein>
<proteinExistence type="predicted"/>
<reference evidence="6" key="1">
    <citation type="journal article" date="2019" name="Int. J. Syst. Evol. Microbiol.">
        <title>The Global Catalogue of Microorganisms (GCM) 10K type strain sequencing project: providing services to taxonomists for standard genome sequencing and annotation.</title>
        <authorList>
            <consortium name="The Broad Institute Genomics Platform"/>
            <consortium name="The Broad Institute Genome Sequencing Center for Infectious Disease"/>
            <person name="Wu L."/>
            <person name="Ma J."/>
        </authorList>
    </citation>
    <scope>NUCLEOTIDE SEQUENCE [LARGE SCALE GENOMIC DNA]</scope>
    <source>
        <strain evidence="6">JCM 17939</strain>
    </source>
</reference>
<evidence type="ECO:0000259" key="4">
    <source>
        <dbReference type="Pfam" id="PF05426"/>
    </source>
</evidence>
<feature type="signal peptide" evidence="3">
    <location>
        <begin position="1"/>
        <end position="29"/>
    </location>
</feature>
<accession>A0ABP8U7L6</accession>
<dbReference type="EMBL" id="BAABHK010000002">
    <property type="protein sequence ID" value="GAA4623698.1"/>
    <property type="molecule type" value="Genomic_DNA"/>
</dbReference>
<evidence type="ECO:0000256" key="2">
    <source>
        <dbReference type="ARBA" id="ARBA00023239"/>
    </source>
</evidence>
<organism evidence="5 6">
    <name type="scientific">Actinoallomurus vinaceus</name>
    <dbReference type="NCBI Taxonomy" id="1080074"/>
    <lineage>
        <taxon>Bacteria</taxon>
        <taxon>Bacillati</taxon>
        <taxon>Actinomycetota</taxon>
        <taxon>Actinomycetes</taxon>
        <taxon>Streptosporangiales</taxon>
        <taxon>Thermomonosporaceae</taxon>
        <taxon>Actinoallomurus</taxon>
    </lineage>
</organism>
<dbReference type="RefSeq" id="WP_345430468.1">
    <property type="nucleotide sequence ID" value="NZ_BAABHK010000002.1"/>
</dbReference>
<dbReference type="GO" id="GO:0016829">
    <property type="term" value="F:lyase activity"/>
    <property type="evidence" value="ECO:0007669"/>
    <property type="project" value="UniProtKB-KW"/>
</dbReference>
<feature type="chain" id="PRO_5045086264" evidence="3">
    <location>
        <begin position="30"/>
        <end position="442"/>
    </location>
</feature>
<dbReference type="Pfam" id="PF05426">
    <property type="entry name" value="Alginate_lyase"/>
    <property type="match status" value="1"/>
</dbReference>
<keyword evidence="2 5" id="KW-0456">Lyase</keyword>
<keyword evidence="6" id="KW-1185">Reference proteome</keyword>
<evidence type="ECO:0000313" key="6">
    <source>
        <dbReference type="Proteomes" id="UP001501442"/>
    </source>
</evidence>
<sequence length="442" mass="48073">MRRRLWTRRLIALSATAGLTLAAAPVASASPPGTGAITGHGGVGRVPRTVVLDGARLVRIRQRLATRPDRRLRTALGELTRAADAELRTGPWSVMDKATTVSADKHDYYSLATYWWPSQPKTPDNPYGCPFVQKDGHWAPDVATTGDLPTLHASWTAISDLSLAWFYTRRPAYARRAALDIRRWFLDPATRMNPNMNYAQAIPCGDNPQGRNYGIIESAQAITQVIDALALLDSGAPGWTARDRVGIRDWLGQFLDWMLTSPFGQAESATKNNHGTFKDLQDAAIALYLGRTDLAKQLIVGAEAKRIDPQIAADGSQPGELSRTRPWHYANFNAQAFCRLADAGRHVGVDLWSYTTPSGGSIAKAIDFLIPAAENGAGAWPYPDLDVFDRSLALDKLHAAATEANDGPARAALARVPAPAGGDLWPVEPTCWQDLSQPPLQK</sequence>
<feature type="domain" description="Alginate lyase" evidence="4">
    <location>
        <begin position="95"/>
        <end position="376"/>
    </location>
</feature>
<keyword evidence="1 3" id="KW-0732">Signal</keyword>
<evidence type="ECO:0000256" key="1">
    <source>
        <dbReference type="ARBA" id="ARBA00022729"/>
    </source>
</evidence>
<dbReference type="Proteomes" id="UP001501442">
    <property type="component" value="Unassembled WGS sequence"/>
</dbReference>